<dbReference type="InterPro" id="IPR003958">
    <property type="entry name" value="CBFA_NFYB_domain"/>
</dbReference>
<accession>A0A2A9NTM6</accession>
<organism evidence="3 4">
    <name type="scientific">Amanita thiersii Skay4041</name>
    <dbReference type="NCBI Taxonomy" id="703135"/>
    <lineage>
        <taxon>Eukaryota</taxon>
        <taxon>Fungi</taxon>
        <taxon>Dikarya</taxon>
        <taxon>Basidiomycota</taxon>
        <taxon>Agaricomycotina</taxon>
        <taxon>Agaricomycetes</taxon>
        <taxon>Agaricomycetidae</taxon>
        <taxon>Agaricales</taxon>
        <taxon>Pluteineae</taxon>
        <taxon>Amanitaceae</taxon>
        <taxon>Amanita</taxon>
    </lineage>
</organism>
<dbReference type="EMBL" id="KZ301971">
    <property type="protein sequence ID" value="PFH53899.1"/>
    <property type="molecule type" value="Genomic_DNA"/>
</dbReference>
<feature type="domain" description="Transcription factor CBF/NF-Y/archaeal histone" evidence="2">
    <location>
        <begin position="75"/>
        <end position="135"/>
    </location>
</feature>
<feature type="compositionally biased region" description="Basic and acidic residues" evidence="1">
    <location>
        <begin position="309"/>
        <end position="325"/>
    </location>
</feature>
<dbReference type="Proteomes" id="UP000242287">
    <property type="component" value="Unassembled WGS sequence"/>
</dbReference>
<gene>
    <name evidence="3" type="ORF">AMATHDRAFT_702</name>
</gene>
<feature type="compositionally biased region" description="Basic and acidic residues" evidence="1">
    <location>
        <begin position="57"/>
        <end position="68"/>
    </location>
</feature>
<dbReference type="Pfam" id="PF00808">
    <property type="entry name" value="CBFD_NFYB_HMF"/>
    <property type="match status" value="1"/>
</dbReference>
<dbReference type="AlphaFoldDB" id="A0A2A9NTM6"/>
<dbReference type="InterPro" id="IPR009072">
    <property type="entry name" value="Histone-fold"/>
</dbReference>
<feature type="compositionally biased region" description="Low complexity" evidence="1">
    <location>
        <begin position="18"/>
        <end position="29"/>
    </location>
</feature>
<reference evidence="3 4" key="1">
    <citation type="submission" date="2014-02" db="EMBL/GenBank/DDBJ databases">
        <title>Transposable element dynamics among asymbiotic and ectomycorrhizal Amanita fungi.</title>
        <authorList>
            <consortium name="DOE Joint Genome Institute"/>
            <person name="Hess J."/>
            <person name="Skrede I."/>
            <person name="Wolfe B."/>
            <person name="LaButti K."/>
            <person name="Ohm R.A."/>
            <person name="Grigoriev I.V."/>
            <person name="Pringle A."/>
        </authorList>
    </citation>
    <scope>NUCLEOTIDE SEQUENCE [LARGE SCALE GENOMIC DNA]</scope>
    <source>
        <strain evidence="3 4">SKay4041</strain>
    </source>
</reference>
<feature type="region of interest" description="Disordered" evidence="1">
    <location>
        <begin position="1"/>
        <end position="71"/>
    </location>
</feature>
<feature type="compositionally biased region" description="Polar residues" evidence="1">
    <location>
        <begin position="249"/>
        <end position="298"/>
    </location>
</feature>
<feature type="region of interest" description="Disordered" evidence="1">
    <location>
        <begin position="179"/>
        <end position="207"/>
    </location>
</feature>
<feature type="region of interest" description="Disordered" evidence="1">
    <location>
        <begin position="249"/>
        <end position="325"/>
    </location>
</feature>
<sequence>MRLQPPPPDTTPDPHSSHPPNDSISPSSSLRDDSEMDAEIDQLDSDSDQDAIQSLSSKDKNGPARTERAPGCSLLPTARLENILQADGVTGNLALSKEALFVLSIATEEFIKRMAQAGHIHATAQRRNAVQYIDMDTIPTPIPLSDAMQFRLAKEKEMLEDNPALAMSATTTSALYPVQNGVTSKPRGKGRTNGHEKSNGNISPVPQPERHLAEHLMSDRNGNKSNAVNGHMNPSWVNFSNGALSSGYSTPFTNNEGQLPSHVQNLPGVSNDNASRPHSPNRPVHSQSNTLNSLNPLNGTWLRGPGLIEPDHVGRTIYSRDRQGE</sequence>
<dbReference type="GO" id="GO:0046982">
    <property type="term" value="F:protein heterodimerization activity"/>
    <property type="evidence" value="ECO:0007669"/>
    <property type="project" value="InterPro"/>
</dbReference>
<evidence type="ECO:0000313" key="4">
    <source>
        <dbReference type="Proteomes" id="UP000242287"/>
    </source>
</evidence>
<dbReference type="STRING" id="703135.A0A2A9NTM6"/>
<name>A0A2A9NTM6_9AGAR</name>
<evidence type="ECO:0000256" key="1">
    <source>
        <dbReference type="SAM" id="MobiDB-lite"/>
    </source>
</evidence>
<feature type="compositionally biased region" description="Pro residues" evidence="1">
    <location>
        <begin position="1"/>
        <end position="11"/>
    </location>
</feature>
<dbReference type="Gene3D" id="1.10.20.10">
    <property type="entry name" value="Histone, subunit A"/>
    <property type="match status" value="1"/>
</dbReference>
<protein>
    <recommendedName>
        <fullName evidence="2">Transcription factor CBF/NF-Y/archaeal histone domain-containing protein</fullName>
    </recommendedName>
</protein>
<dbReference type="OrthoDB" id="636685at2759"/>
<proteinExistence type="predicted"/>
<evidence type="ECO:0000313" key="3">
    <source>
        <dbReference type="EMBL" id="PFH53899.1"/>
    </source>
</evidence>
<keyword evidence="4" id="KW-1185">Reference proteome</keyword>
<feature type="compositionally biased region" description="Acidic residues" evidence="1">
    <location>
        <begin position="34"/>
        <end position="49"/>
    </location>
</feature>
<dbReference type="SUPFAM" id="SSF47113">
    <property type="entry name" value="Histone-fold"/>
    <property type="match status" value="1"/>
</dbReference>
<evidence type="ECO:0000259" key="2">
    <source>
        <dbReference type="Pfam" id="PF00808"/>
    </source>
</evidence>